<dbReference type="Proteomes" id="UP001161406">
    <property type="component" value="Unassembled WGS sequence"/>
</dbReference>
<dbReference type="Pfam" id="PF00497">
    <property type="entry name" value="SBP_bac_3"/>
    <property type="match status" value="1"/>
</dbReference>
<dbReference type="PANTHER" id="PTHR35936">
    <property type="entry name" value="MEMBRANE-BOUND LYTIC MUREIN TRANSGLYCOSYLASE F"/>
    <property type="match status" value="1"/>
</dbReference>
<name>A0ABQ5UA65_9HYPH</name>
<keyword evidence="2" id="KW-1133">Transmembrane helix</keyword>
<protein>
    <submittedName>
        <fullName evidence="4">ABC transporter substrate-binding protein</fullName>
    </submittedName>
</protein>
<dbReference type="InterPro" id="IPR001638">
    <property type="entry name" value="Solute-binding_3/MltF_N"/>
</dbReference>
<keyword evidence="2" id="KW-0472">Membrane</keyword>
<dbReference type="SMART" id="SM00062">
    <property type="entry name" value="PBPb"/>
    <property type="match status" value="1"/>
</dbReference>
<accession>A0ABQ5UA65</accession>
<sequence>MTRTRPHRWLQAGLNIAFIAALLTAISFLPPDTSLSDRQKAGVLKVCVPPSYPPLITGNPTEPGFDAELVAAIAGELGLRLTLNTLPAIGQDFNPRNWFLTRAQCDVVAGGVADTLQTRGFLQTIPTDAETGWVGISASGAMPPSGSAVGVLPGTSGLNRVALSGWLRQQGLRAQLMRSPDQLRTALETGAIAAGITERFVAGTIDLEENSFRLFWLPESIFPHYRMALGLWKGDQTLKRAIANALDKLAKTGALTGLRERYGLDGTVADTAE</sequence>
<dbReference type="RefSeq" id="WP_284387156.1">
    <property type="nucleotide sequence ID" value="NZ_BSNG01000001.1"/>
</dbReference>
<evidence type="ECO:0000313" key="5">
    <source>
        <dbReference type="Proteomes" id="UP001161406"/>
    </source>
</evidence>
<keyword evidence="5" id="KW-1185">Reference proteome</keyword>
<dbReference type="PANTHER" id="PTHR35936:SF17">
    <property type="entry name" value="ARGININE-BINDING EXTRACELLULAR PROTEIN ARTP"/>
    <property type="match status" value="1"/>
</dbReference>
<evidence type="ECO:0000256" key="1">
    <source>
        <dbReference type="ARBA" id="ARBA00022729"/>
    </source>
</evidence>
<dbReference type="SUPFAM" id="SSF53850">
    <property type="entry name" value="Periplasmic binding protein-like II"/>
    <property type="match status" value="1"/>
</dbReference>
<organism evidence="4 5">
    <name type="scientific">Devosia yakushimensis</name>
    <dbReference type="NCBI Taxonomy" id="470028"/>
    <lineage>
        <taxon>Bacteria</taxon>
        <taxon>Pseudomonadati</taxon>
        <taxon>Pseudomonadota</taxon>
        <taxon>Alphaproteobacteria</taxon>
        <taxon>Hyphomicrobiales</taxon>
        <taxon>Devosiaceae</taxon>
        <taxon>Devosia</taxon>
    </lineage>
</organism>
<dbReference type="EMBL" id="BSNG01000001">
    <property type="protein sequence ID" value="GLQ08301.1"/>
    <property type="molecule type" value="Genomic_DNA"/>
</dbReference>
<evidence type="ECO:0000259" key="3">
    <source>
        <dbReference type="SMART" id="SM00062"/>
    </source>
</evidence>
<reference evidence="4" key="2">
    <citation type="submission" date="2023-01" db="EMBL/GenBank/DDBJ databases">
        <title>Draft genome sequence of Devosia yakushimensis strain NBRC 103855.</title>
        <authorList>
            <person name="Sun Q."/>
            <person name="Mori K."/>
        </authorList>
    </citation>
    <scope>NUCLEOTIDE SEQUENCE</scope>
    <source>
        <strain evidence="4">NBRC 103855</strain>
    </source>
</reference>
<keyword evidence="2" id="KW-0812">Transmembrane</keyword>
<reference evidence="4" key="1">
    <citation type="journal article" date="2014" name="Int. J. Syst. Evol. Microbiol.">
        <title>Complete genome of a new Firmicutes species belonging to the dominant human colonic microbiota ('Ruminococcus bicirculans') reveals two chromosomes and a selective capacity to utilize plant glucans.</title>
        <authorList>
            <consortium name="NISC Comparative Sequencing Program"/>
            <person name="Wegmann U."/>
            <person name="Louis P."/>
            <person name="Goesmann A."/>
            <person name="Henrissat B."/>
            <person name="Duncan S.H."/>
            <person name="Flint H.J."/>
        </authorList>
    </citation>
    <scope>NUCLEOTIDE SEQUENCE</scope>
    <source>
        <strain evidence="4">NBRC 103855</strain>
    </source>
</reference>
<feature type="transmembrane region" description="Helical" evidence="2">
    <location>
        <begin position="12"/>
        <end position="30"/>
    </location>
</feature>
<dbReference type="Gene3D" id="3.40.190.10">
    <property type="entry name" value="Periplasmic binding protein-like II"/>
    <property type="match status" value="2"/>
</dbReference>
<evidence type="ECO:0000313" key="4">
    <source>
        <dbReference type="EMBL" id="GLQ08301.1"/>
    </source>
</evidence>
<keyword evidence="1" id="KW-0732">Signal</keyword>
<gene>
    <name evidence="4" type="ORF">GCM10007913_02330</name>
</gene>
<evidence type="ECO:0000256" key="2">
    <source>
        <dbReference type="SAM" id="Phobius"/>
    </source>
</evidence>
<proteinExistence type="predicted"/>
<comment type="caution">
    <text evidence="4">The sequence shown here is derived from an EMBL/GenBank/DDBJ whole genome shotgun (WGS) entry which is preliminary data.</text>
</comment>
<feature type="domain" description="Solute-binding protein family 3/N-terminal" evidence="3">
    <location>
        <begin position="43"/>
        <end position="266"/>
    </location>
</feature>